<organism evidence="7 8">
    <name type="scientific">Oikopleura dioica</name>
    <name type="common">Tunicate</name>
    <dbReference type="NCBI Taxonomy" id="34765"/>
    <lineage>
        <taxon>Eukaryota</taxon>
        <taxon>Metazoa</taxon>
        <taxon>Chordata</taxon>
        <taxon>Tunicata</taxon>
        <taxon>Appendicularia</taxon>
        <taxon>Copelata</taxon>
        <taxon>Oikopleuridae</taxon>
        <taxon>Oikopleura</taxon>
    </lineage>
</organism>
<evidence type="ECO:0000313" key="7">
    <source>
        <dbReference type="EMBL" id="CAG5094181.1"/>
    </source>
</evidence>
<feature type="compositionally biased region" description="Acidic residues" evidence="5">
    <location>
        <begin position="130"/>
        <end position="141"/>
    </location>
</feature>
<dbReference type="PROSITE" id="PS00518">
    <property type="entry name" value="ZF_RING_1"/>
    <property type="match status" value="1"/>
</dbReference>
<proteinExistence type="predicted"/>
<feature type="domain" description="RING-type" evidence="6">
    <location>
        <begin position="27"/>
        <end position="69"/>
    </location>
</feature>
<accession>A0ABN7S6I4</accession>
<evidence type="ECO:0000256" key="5">
    <source>
        <dbReference type="SAM" id="MobiDB-lite"/>
    </source>
</evidence>
<evidence type="ECO:0000256" key="4">
    <source>
        <dbReference type="PROSITE-ProRule" id="PRU00175"/>
    </source>
</evidence>
<dbReference type="Gene3D" id="3.30.40.10">
    <property type="entry name" value="Zinc/RING finger domain, C3HC4 (zinc finger)"/>
    <property type="match status" value="1"/>
</dbReference>
<protein>
    <submittedName>
        <fullName evidence="7">Oidioi.mRNA.OKI2018_I69.XSR.g13321.t1.cds</fullName>
    </submittedName>
</protein>
<dbReference type="InterPro" id="IPR017907">
    <property type="entry name" value="Znf_RING_CS"/>
</dbReference>
<evidence type="ECO:0000256" key="3">
    <source>
        <dbReference type="ARBA" id="ARBA00022833"/>
    </source>
</evidence>
<gene>
    <name evidence="7" type="ORF">OKIOD_LOCUS4879</name>
</gene>
<keyword evidence="1" id="KW-0479">Metal-binding</keyword>
<dbReference type="Proteomes" id="UP001158576">
    <property type="component" value="Chromosome XSR"/>
</dbReference>
<evidence type="ECO:0000256" key="1">
    <source>
        <dbReference type="ARBA" id="ARBA00022723"/>
    </source>
</evidence>
<sequence>MVTELRDVSNLLQNLEIGNARVEDSKCSKCKGDFRHPLEMPCRHILCFPCVVACCTKAYAENIVCPSCHSKVTFPLGSIKNLPPILDTRQQRLSPEEIDAILKQASQRVNPRRVIELDGSFVEDESFEVIDDDNSDSEDGDSIAILSGSSFEEEEPEESETKTKTTTETETESRVLSDLSEASSYEQP</sequence>
<dbReference type="InterPro" id="IPR001841">
    <property type="entry name" value="Znf_RING"/>
</dbReference>
<evidence type="ECO:0000313" key="8">
    <source>
        <dbReference type="Proteomes" id="UP001158576"/>
    </source>
</evidence>
<feature type="region of interest" description="Disordered" evidence="5">
    <location>
        <begin position="130"/>
        <end position="188"/>
    </location>
</feature>
<keyword evidence="2 4" id="KW-0863">Zinc-finger</keyword>
<reference evidence="7 8" key="1">
    <citation type="submission" date="2021-04" db="EMBL/GenBank/DDBJ databases">
        <authorList>
            <person name="Bliznina A."/>
        </authorList>
    </citation>
    <scope>NUCLEOTIDE SEQUENCE [LARGE SCALE GENOMIC DNA]</scope>
</reference>
<evidence type="ECO:0000259" key="6">
    <source>
        <dbReference type="PROSITE" id="PS50089"/>
    </source>
</evidence>
<dbReference type="InterPro" id="IPR013083">
    <property type="entry name" value="Znf_RING/FYVE/PHD"/>
</dbReference>
<name>A0ABN7S6I4_OIKDI</name>
<dbReference type="EMBL" id="OU015569">
    <property type="protein sequence ID" value="CAG5094181.1"/>
    <property type="molecule type" value="Genomic_DNA"/>
</dbReference>
<feature type="compositionally biased region" description="Basic and acidic residues" evidence="5">
    <location>
        <begin position="159"/>
        <end position="175"/>
    </location>
</feature>
<evidence type="ECO:0000256" key="2">
    <source>
        <dbReference type="ARBA" id="ARBA00022771"/>
    </source>
</evidence>
<dbReference type="PROSITE" id="PS50089">
    <property type="entry name" value="ZF_RING_2"/>
    <property type="match status" value="1"/>
</dbReference>
<keyword evidence="8" id="KW-1185">Reference proteome</keyword>
<keyword evidence="3" id="KW-0862">Zinc</keyword>
<dbReference type="SUPFAM" id="SSF57850">
    <property type="entry name" value="RING/U-box"/>
    <property type="match status" value="1"/>
</dbReference>